<proteinExistence type="predicted"/>
<evidence type="ECO:0000256" key="6">
    <source>
        <dbReference type="SAM" id="Phobius"/>
    </source>
</evidence>
<feature type="transmembrane region" description="Helical" evidence="6">
    <location>
        <begin position="315"/>
        <end position="342"/>
    </location>
</feature>
<evidence type="ECO:0000313" key="7">
    <source>
        <dbReference type="EMBL" id="SNY21592.1"/>
    </source>
</evidence>
<evidence type="ECO:0000256" key="5">
    <source>
        <dbReference type="ARBA" id="ARBA00023136"/>
    </source>
</evidence>
<dbReference type="GO" id="GO:0005886">
    <property type="term" value="C:plasma membrane"/>
    <property type="evidence" value="ECO:0007669"/>
    <property type="project" value="UniProtKB-SubCell"/>
</dbReference>
<evidence type="ECO:0000256" key="1">
    <source>
        <dbReference type="ARBA" id="ARBA00004651"/>
    </source>
</evidence>
<protein>
    <submittedName>
        <fullName evidence="8">Dimethylamine:proton symporter (ABT family)</fullName>
    </submittedName>
    <submittedName>
        <fullName evidence="7">Dimethylamine:proton symporter, ABT family</fullName>
    </submittedName>
</protein>
<dbReference type="Proteomes" id="UP000217726">
    <property type="component" value="Unassembled WGS sequence"/>
</dbReference>
<dbReference type="AlphaFoldDB" id="A0A285GDE3"/>
<accession>A0A285GDE3</accession>
<dbReference type="GO" id="GO:0022857">
    <property type="term" value="F:transmembrane transporter activity"/>
    <property type="evidence" value="ECO:0007669"/>
    <property type="project" value="InterPro"/>
</dbReference>
<feature type="transmembrane region" description="Helical" evidence="6">
    <location>
        <begin position="126"/>
        <end position="149"/>
    </location>
</feature>
<dbReference type="PIRSF" id="PIRSF006060">
    <property type="entry name" value="AA_transporter"/>
    <property type="match status" value="1"/>
</dbReference>
<dbReference type="Proteomes" id="UP000295404">
    <property type="component" value="Unassembled WGS sequence"/>
</dbReference>
<evidence type="ECO:0000313" key="9">
    <source>
        <dbReference type="Proteomes" id="UP000217726"/>
    </source>
</evidence>
<dbReference type="PANTHER" id="PTHR42770:SF11">
    <property type="entry name" value="INNER MEMBRANE TRANSPORT PROTEIN YBAT"/>
    <property type="match status" value="1"/>
</dbReference>
<dbReference type="Pfam" id="PF13520">
    <property type="entry name" value="AA_permease_2"/>
    <property type="match status" value="1"/>
</dbReference>
<feature type="transmembrane region" description="Helical" evidence="6">
    <location>
        <begin position="461"/>
        <end position="481"/>
    </location>
</feature>
<sequence length="508" mass="54465">MFLMSEEKGDAGVDLHHAEQCSKVVCDASELERTIDWKQGLAIALGVPLLILPSLGYFPLWVSSAAIIVWGLSVFQGFMQNLAYGELATAFPHASGLPGFAQNVFKTKDYTGKFDKSKLIGGFSAWSYWFAWNPVLAIYAILVGSYTYNLFPILAETFSEYQLSLVAGIVIFGGLILVNYRGLEGGALAGYILAALSLLPLIVITLAPFATGDVVMSNITSQWLPADWAWDAHHILILLGLFAMAQWSACAWETAAVYGPEYKNPGSDIPKALFVCGVVCFFSFVLVQAAVIGVLGVEGTIAEPISPMIPVAQAAFGSAGAIVAIVMLIAAMVLIIQTAYLGSARAMHSMATEGNLPKVFGKLNSSGTPIVAMVVIGIFNLLLISMGTPTAILAASAIGYTCANGISLFAYVKAKLNPEMAALDRPFKAPTGWKNIALLFGLFNIPLCLVGVVYLNSLEVGWTSTWVGFIVLAIYLPLWFYSRNEAYKEKETISAVSLVSNISSSKKK</sequence>
<reference evidence="7" key="2">
    <citation type="submission" date="2017-09" db="EMBL/GenBank/DDBJ databases">
        <authorList>
            <person name="Ehlers B."/>
            <person name="Leendertz F.H."/>
        </authorList>
    </citation>
    <scope>NUCLEOTIDE SEQUENCE [LARGE SCALE GENOMIC DNA]</scope>
    <source>
        <strain evidence="7">WG-1MB</strain>
    </source>
</reference>
<feature type="transmembrane region" description="Helical" evidence="6">
    <location>
        <begin position="433"/>
        <end position="455"/>
    </location>
</feature>
<dbReference type="InterPro" id="IPR002293">
    <property type="entry name" value="AA/rel_permease1"/>
</dbReference>
<reference evidence="9" key="1">
    <citation type="submission" date="2017-09" db="EMBL/GenBank/DDBJ databases">
        <authorList>
            <person name="Varghese N."/>
            <person name="Submissions S."/>
        </authorList>
    </citation>
    <scope>NUCLEOTIDE SEQUENCE [LARGE SCALE GENOMIC DNA]</scope>
    <source>
        <strain evidence="9">WG-1MB</strain>
    </source>
</reference>
<reference evidence="8 10" key="3">
    <citation type="submission" date="2019-03" db="EMBL/GenBank/DDBJ databases">
        <title>Subsurface microbial communities from deep shales in Ohio and West Virginia, USA.</title>
        <authorList>
            <person name="Wrighton K."/>
        </authorList>
    </citation>
    <scope>NUCLEOTIDE SEQUENCE [LARGE SCALE GENOMIC DNA]</scope>
    <source>
        <strain evidence="8 10">WG1_MB</strain>
    </source>
</reference>
<feature type="transmembrane region" description="Helical" evidence="6">
    <location>
        <begin position="232"/>
        <end position="252"/>
    </location>
</feature>
<evidence type="ECO:0000313" key="10">
    <source>
        <dbReference type="Proteomes" id="UP000295404"/>
    </source>
</evidence>
<dbReference type="EMBL" id="SMMS01000001">
    <property type="protein sequence ID" value="TCL11529.1"/>
    <property type="molecule type" value="Genomic_DNA"/>
</dbReference>
<evidence type="ECO:0000256" key="4">
    <source>
        <dbReference type="ARBA" id="ARBA00022989"/>
    </source>
</evidence>
<evidence type="ECO:0000256" key="2">
    <source>
        <dbReference type="ARBA" id="ARBA00022475"/>
    </source>
</evidence>
<keyword evidence="9" id="KW-1185">Reference proteome</keyword>
<evidence type="ECO:0000256" key="3">
    <source>
        <dbReference type="ARBA" id="ARBA00022692"/>
    </source>
</evidence>
<comment type="subcellular location">
    <subcellularLocation>
        <location evidence="1">Cell membrane</location>
        <topology evidence="1">Multi-pass membrane protein</topology>
    </subcellularLocation>
</comment>
<keyword evidence="4 6" id="KW-1133">Transmembrane helix</keyword>
<organism evidence="7 9">
    <name type="scientific">Methanohalophilus euhalobius</name>
    <dbReference type="NCBI Taxonomy" id="51203"/>
    <lineage>
        <taxon>Archaea</taxon>
        <taxon>Methanobacteriati</taxon>
        <taxon>Methanobacteriota</taxon>
        <taxon>Stenosarchaea group</taxon>
        <taxon>Methanomicrobia</taxon>
        <taxon>Methanosarcinales</taxon>
        <taxon>Methanosarcinaceae</taxon>
        <taxon>Methanohalophilus</taxon>
    </lineage>
</organism>
<dbReference type="EMBL" id="OBDR01000014">
    <property type="protein sequence ID" value="SNY21592.1"/>
    <property type="molecule type" value="Genomic_DNA"/>
</dbReference>
<feature type="transmembrane region" description="Helical" evidence="6">
    <location>
        <begin position="161"/>
        <end position="180"/>
    </location>
</feature>
<keyword evidence="3 6" id="KW-0812">Transmembrane</keyword>
<feature type="transmembrane region" description="Helical" evidence="6">
    <location>
        <begin position="187"/>
        <end position="212"/>
    </location>
</feature>
<keyword evidence="2" id="KW-1003">Cell membrane</keyword>
<keyword evidence="5 6" id="KW-0472">Membrane</keyword>
<evidence type="ECO:0000313" key="8">
    <source>
        <dbReference type="EMBL" id="TCL11529.1"/>
    </source>
</evidence>
<name>A0A285GDE3_9EURY</name>
<feature type="transmembrane region" description="Helical" evidence="6">
    <location>
        <begin position="363"/>
        <end position="384"/>
    </location>
</feature>
<gene>
    <name evidence="8" type="ORF">C7960_0686</name>
    <name evidence="7" type="ORF">SAMN06295989_11447</name>
</gene>
<dbReference type="PANTHER" id="PTHR42770">
    <property type="entry name" value="AMINO ACID TRANSPORTER-RELATED"/>
    <property type="match status" value="1"/>
</dbReference>
<feature type="transmembrane region" description="Helical" evidence="6">
    <location>
        <begin position="390"/>
        <end position="412"/>
    </location>
</feature>
<feature type="transmembrane region" description="Helical" evidence="6">
    <location>
        <begin position="272"/>
        <end position="295"/>
    </location>
</feature>
<dbReference type="InterPro" id="IPR050367">
    <property type="entry name" value="APC_superfamily"/>
</dbReference>
<dbReference type="Gene3D" id="1.20.1740.10">
    <property type="entry name" value="Amino acid/polyamine transporter I"/>
    <property type="match status" value="1"/>
</dbReference>